<proteinExistence type="predicted"/>
<dbReference type="EMBL" id="QXXQ01000019">
    <property type="protein sequence ID" value="RID90003.1"/>
    <property type="molecule type" value="Genomic_DNA"/>
</dbReference>
<evidence type="ECO:0008006" key="4">
    <source>
        <dbReference type="Google" id="ProtNLM"/>
    </source>
</evidence>
<dbReference type="AlphaFoldDB" id="A0A398BRQ5"/>
<name>A0A398BRQ5_9RHOB</name>
<protein>
    <recommendedName>
        <fullName evidence="4">Cardiolipin synthase N-terminal domain-containing protein</fullName>
    </recommendedName>
</protein>
<sequence length="68" mass="7764">MIEGLFFLIFGLAALYFTLWIFILLPARMAEARGRSAFGWVLLSIFFSPILACLLLWLLGNNPNRQTD</sequence>
<keyword evidence="1" id="KW-1133">Transmembrane helix</keyword>
<dbReference type="RefSeq" id="WP_119136599.1">
    <property type="nucleotide sequence ID" value="NZ_QXXQ01000019.1"/>
</dbReference>
<keyword evidence="1" id="KW-0472">Membrane</keyword>
<feature type="transmembrane region" description="Helical" evidence="1">
    <location>
        <begin position="37"/>
        <end position="59"/>
    </location>
</feature>
<organism evidence="2 3">
    <name type="scientific">Gemmobacter lutimaris</name>
    <dbReference type="NCBI Taxonomy" id="2306023"/>
    <lineage>
        <taxon>Bacteria</taxon>
        <taxon>Pseudomonadati</taxon>
        <taxon>Pseudomonadota</taxon>
        <taxon>Alphaproteobacteria</taxon>
        <taxon>Rhodobacterales</taxon>
        <taxon>Paracoccaceae</taxon>
        <taxon>Gemmobacter</taxon>
    </lineage>
</organism>
<evidence type="ECO:0000256" key="1">
    <source>
        <dbReference type="SAM" id="Phobius"/>
    </source>
</evidence>
<keyword evidence="1" id="KW-0812">Transmembrane</keyword>
<keyword evidence="3" id="KW-1185">Reference proteome</keyword>
<dbReference type="OrthoDB" id="7693378at2"/>
<evidence type="ECO:0000313" key="2">
    <source>
        <dbReference type="EMBL" id="RID90003.1"/>
    </source>
</evidence>
<gene>
    <name evidence="2" type="ORF">D2N39_20280</name>
</gene>
<accession>A0A398BRQ5</accession>
<dbReference type="Proteomes" id="UP000266649">
    <property type="component" value="Unassembled WGS sequence"/>
</dbReference>
<evidence type="ECO:0000313" key="3">
    <source>
        <dbReference type="Proteomes" id="UP000266649"/>
    </source>
</evidence>
<reference evidence="2 3" key="1">
    <citation type="submission" date="2018-09" db="EMBL/GenBank/DDBJ databases">
        <title>Gemmobacter lutimaris sp. nov., a marine bacterium isolated from tidal flat.</title>
        <authorList>
            <person name="Lee D.W."/>
            <person name="Yoo Y."/>
            <person name="Kim J.-J."/>
            <person name="Kim B.S."/>
        </authorList>
    </citation>
    <scope>NUCLEOTIDE SEQUENCE [LARGE SCALE GENOMIC DNA]</scope>
    <source>
        <strain evidence="2 3">YJ-T1-11</strain>
    </source>
</reference>
<feature type="transmembrane region" description="Helical" evidence="1">
    <location>
        <begin position="6"/>
        <end position="25"/>
    </location>
</feature>
<comment type="caution">
    <text evidence="2">The sequence shown here is derived from an EMBL/GenBank/DDBJ whole genome shotgun (WGS) entry which is preliminary data.</text>
</comment>